<protein>
    <submittedName>
        <fullName evidence="2">Uncharacterized protein</fullName>
    </submittedName>
</protein>
<dbReference type="EMBL" id="QASA01000001">
    <property type="protein sequence ID" value="RDC64063.1"/>
    <property type="molecule type" value="Genomic_DNA"/>
</dbReference>
<dbReference type="AlphaFoldDB" id="A0A369QGL5"/>
<comment type="caution">
    <text evidence="2">The sequence shown here is derived from an EMBL/GenBank/DDBJ whole genome shotgun (WGS) entry which is preliminary data.</text>
</comment>
<gene>
    <name evidence="2" type="ORF">AHMF7616_02673</name>
</gene>
<dbReference type="Proteomes" id="UP000253919">
    <property type="component" value="Unassembled WGS sequence"/>
</dbReference>
<name>A0A369QGL5_9BACT</name>
<feature type="signal peptide" evidence="1">
    <location>
        <begin position="1"/>
        <end position="19"/>
    </location>
</feature>
<keyword evidence="1" id="KW-0732">Signal</keyword>
<organism evidence="2 3">
    <name type="scientific">Adhaeribacter pallidiroseus</name>
    <dbReference type="NCBI Taxonomy" id="2072847"/>
    <lineage>
        <taxon>Bacteria</taxon>
        <taxon>Pseudomonadati</taxon>
        <taxon>Bacteroidota</taxon>
        <taxon>Cytophagia</taxon>
        <taxon>Cytophagales</taxon>
        <taxon>Hymenobacteraceae</taxon>
        <taxon>Adhaeribacter</taxon>
    </lineage>
</organism>
<feature type="chain" id="PRO_5016769055" evidence="1">
    <location>
        <begin position="20"/>
        <end position="171"/>
    </location>
</feature>
<dbReference type="RefSeq" id="WP_115373272.1">
    <property type="nucleotide sequence ID" value="NZ_QASA01000001.1"/>
</dbReference>
<reference evidence="2 3" key="1">
    <citation type="submission" date="2018-04" db="EMBL/GenBank/DDBJ databases">
        <title>Adhaeribacter sp. HMF7616 genome sequencing and assembly.</title>
        <authorList>
            <person name="Kang H."/>
            <person name="Kang J."/>
            <person name="Cha I."/>
            <person name="Kim H."/>
            <person name="Joh K."/>
        </authorList>
    </citation>
    <scope>NUCLEOTIDE SEQUENCE [LARGE SCALE GENOMIC DNA]</scope>
    <source>
        <strain evidence="2 3">HMF7616</strain>
    </source>
</reference>
<dbReference type="OrthoDB" id="893888at2"/>
<accession>A0A369QGL5</accession>
<proteinExistence type="predicted"/>
<evidence type="ECO:0000313" key="3">
    <source>
        <dbReference type="Proteomes" id="UP000253919"/>
    </source>
</evidence>
<evidence type="ECO:0000256" key="1">
    <source>
        <dbReference type="SAM" id="SignalP"/>
    </source>
</evidence>
<evidence type="ECO:0000313" key="2">
    <source>
        <dbReference type="EMBL" id="RDC64063.1"/>
    </source>
</evidence>
<keyword evidence="3" id="KW-1185">Reference proteome</keyword>
<sequence length="171" mass="18828">MKKYILFIALLVPVLPAGSKPVELLTNQSAARGTATVAELANVVFTAVQSNDFEQLPLYVPTDTELSNLKKKSSEDLQAVLQDLTAEEVTATLREAFNTVIQEGIDKTLNLTELTLGDVREGKASPKNKVLIPVTAILTTRADQVLPLQFEALKINGRYFLFQRLEWQAGN</sequence>